<evidence type="ECO:0000259" key="3">
    <source>
        <dbReference type="PROSITE" id="PS50043"/>
    </source>
</evidence>
<dbReference type="Gene3D" id="1.10.10.10">
    <property type="entry name" value="Winged helix-like DNA-binding domain superfamily/Winged helix DNA-binding domain"/>
    <property type="match status" value="1"/>
</dbReference>
<sequence>MLDDVPLVARERQLARATGVLADEGPWAVQVAGPAGMGKSRLLRELRTIAESRGHLVLPGRAADFDAEPAFGIVRHALEDWLRALPVAERERLVADDAHELAAVLPTAGGPGSDDPLTAQERHRGYDALRRLLHRAAEQRPVLLVLDDVHWADAASIELLAHLHARPPRGAVGVVLGFRPAQLPAQLGRAAAAAVREEEAVRIDLEPLDLPAALRLLGDGVPEPVARQLHQESGGTPFFLLALARAYLQGERRAGPAPDGGHVPDAVRVALAGELESLPPDALRLLRGAAVAGDPWDVLTAARAAELDPEAVPWALEALLASGLALASETPRALVFRHPIVRDAVLADAGVAWAARAHGQVARHLEAHGAPPTARAPHLERSALPGDAAAIATLRAAGDALVRRAPSLAARWFAAAATLVPEDPASAPERIALRLQEAEAATSAGELERGSAALGAVLELLPADDPQRPVVVAQRAGVEHLLGRHRDAHARLSTARAGAGPGTAAAVLLDLELAACAGFETRPPEMLERARAARDAADALGRPELAAAAAGQMGMASYFLGVPLDEVLDDGARRFAALDDAELADRLDLGLWLGWTEAVCERHEASLATTDRVLRVVRETGRGSSLLLTRTAAAWSLLRLGRLAEAERMIDAAIETGRVTRNLFLSVSLGQRAILRLAQGRVVDAVADGEESVRLVAHADPGLIPGMSGFYLAAPLLAAGRHGEARAALLAQLDGDHLRTSRSGEVPACEVLVRAALADGDLAEARRWADRAVAATHGGHLPAEDAHAQRAVAEVAIVAGEPDVAAERAMAAAARSAAATLPIEAGRCETVAGRALAAAGRRDEAAELLRRAADRLGAIGALGWSDAADLELRRLGRRRRTAPRGTSAGLGALTEREHQIAQLVRAGLRNRQIADRLYISEKTVERTLSAAFAKLGVGNRAALAAALADARVPAGDHRATR</sequence>
<accession>A0ABU4VP44</accession>
<evidence type="ECO:0000256" key="2">
    <source>
        <dbReference type="ARBA" id="ARBA00022840"/>
    </source>
</evidence>
<dbReference type="PANTHER" id="PTHR16305">
    <property type="entry name" value="TESTICULAR SOLUBLE ADENYLYL CYCLASE"/>
    <property type="match status" value="1"/>
</dbReference>
<comment type="caution">
    <text evidence="4">The sequence shown here is derived from an EMBL/GenBank/DDBJ whole genome shotgun (WGS) entry which is preliminary data.</text>
</comment>
<dbReference type="SMART" id="SM00421">
    <property type="entry name" value="HTH_LUXR"/>
    <property type="match status" value="1"/>
</dbReference>
<keyword evidence="1" id="KW-0547">Nucleotide-binding</keyword>
<dbReference type="PROSITE" id="PS50043">
    <property type="entry name" value="HTH_LUXR_2"/>
    <property type="match status" value="1"/>
</dbReference>
<dbReference type="InterPro" id="IPR016032">
    <property type="entry name" value="Sig_transdc_resp-reg_C-effctor"/>
</dbReference>
<proteinExistence type="predicted"/>
<dbReference type="RefSeq" id="WP_319955772.1">
    <property type="nucleotide sequence ID" value="NZ_JAXAVX010000017.1"/>
</dbReference>
<dbReference type="Gene3D" id="1.25.40.10">
    <property type="entry name" value="Tetratricopeptide repeat domain"/>
    <property type="match status" value="1"/>
</dbReference>
<dbReference type="InterPro" id="IPR027417">
    <property type="entry name" value="P-loop_NTPase"/>
</dbReference>
<reference evidence="4 5" key="1">
    <citation type="submission" date="2023-11" db="EMBL/GenBank/DDBJ databases">
        <authorList>
            <person name="Xu M."/>
            <person name="Jiang T."/>
        </authorList>
    </citation>
    <scope>NUCLEOTIDE SEQUENCE [LARGE SCALE GENOMIC DNA]</scope>
    <source>
        <strain evidence="4 5">SD</strain>
    </source>
</reference>
<gene>
    <name evidence="4" type="ORF">SK069_18640</name>
</gene>
<dbReference type="Proteomes" id="UP001277761">
    <property type="component" value="Unassembled WGS sequence"/>
</dbReference>
<protein>
    <submittedName>
        <fullName evidence="4">AAA family ATPase</fullName>
    </submittedName>
</protein>
<dbReference type="InterPro" id="IPR011990">
    <property type="entry name" value="TPR-like_helical_dom_sf"/>
</dbReference>
<dbReference type="PRINTS" id="PR00038">
    <property type="entry name" value="HTHLUXR"/>
</dbReference>
<dbReference type="InterPro" id="IPR041664">
    <property type="entry name" value="AAA_16"/>
</dbReference>
<dbReference type="Pfam" id="PF00196">
    <property type="entry name" value="GerE"/>
    <property type="match status" value="1"/>
</dbReference>
<dbReference type="PANTHER" id="PTHR16305:SF35">
    <property type="entry name" value="TRANSCRIPTIONAL ACTIVATOR DOMAIN"/>
    <property type="match status" value="1"/>
</dbReference>
<keyword evidence="2" id="KW-0067">ATP-binding</keyword>
<dbReference type="EMBL" id="JAXAVX010000017">
    <property type="protein sequence ID" value="MDX8153622.1"/>
    <property type="molecule type" value="Genomic_DNA"/>
</dbReference>
<keyword evidence="5" id="KW-1185">Reference proteome</keyword>
<dbReference type="InterPro" id="IPR000792">
    <property type="entry name" value="Tscrpt_reg_LuxR_C"/>
</dbReference>
<dbReference type="SUPFAM" id="SSF46894">
    <property type="entry name" value="C-terminal effector domain of the bipartite response regulators"/>
    <property type="match status" value="1"/>
</dbReference>
<name>A0ABU4VP44_9ACTN</name>
<feature type="domain" description="HTH luxR-type" evidence="3">
    <location>
        <begin position="886"/>
        <end position="951"/>
    </location>
</feature>
<dbReference type="Pfam" id="PF13191">
    <property type="entry name" value="AAA_16"/>
    <property type="match status" value="1"/>
</dbReference>
<organism evidence="4 5">
    <name type="scientific">Patulibacter brassicae</name>
    <dbReference type="NCBI Taxonomy" id="1705717"/>
    <lineage>
        <taxon>Bacteria</taxon>
        <taxon>Bacillati</taxon>
        <taxon>Actinomycetota</taxon>
        <taxon>Thermoleophilia</taxon>
        <taxon>Solirubrobacterales</taxon>
        <taxon>Patulibacteraceae</taxon>
        <taxon>Patulibacter</taxon>
    </lineage>
</organism>
<dbReference type="InterPro" id="IPR036388">
    <property type="entry name" value="WH-like_DNA-bd_sf"/>
</dbReference>
<dbReference type="CDD" id="cd06170">
    <property type="entry name" value="LuxR_C_like"/>
    <property type="match status" value="1"/>
</dbReference>
<evidence type="ECO:0000256" key="1">
    <source>
        <dbReference type="ARBA" id="ARBA00022741"/>
    </source>
</evidence>
<evidence type="ECO:0000313" key="4">
    <source>
        <dbReference type="EMBL" id="MDX8153622.1"/>
    </source>
</evidence>
<dbReference type="SUPFAM" id="SSF52540">
    <property type="entry name" value="P-loop containing nucleoside triphosphate hydrolases"/>
    <property type="match status" value="1"/>
</dbReference>
<evidence type="ECO:0000313" key="5">
    <source>
        <dbReference type="Proteomes" id="UP001277761"/>
    </source>
</evidence>